<dbReference type="NCBIfam" id="TIGR00254">
    <property type="entry name" value="GGDEF"/>
    <property type="match status" value="1"/>
</dbReference>
<dbReference type="Pfam" id="PF00563">
    <property type="entry name" value="EAL"/>
    <property type="match status" value="1"/>
</dbReference>
<dbReference type="SUPFAM" id="SSF55073">
    <property type="entry name" value="Nucleotide cyclase"/>
    <property type="match status" value="1"/>
</dbReference>
<dbReference type="InterPro" id="IPR008984">
    <property type="entry name" value="SMAD_FHA_dom_sf"/>
</dbReference>
<dbReference type="SMART" id="SM00052">
    <property type="entry name" value="EAL"/>
    <property type="match status" value="1"/>
</dbReference>
<dbReference type="CDD" id="cd01949">
    <property type="entry name" value="GGDEF"/>
    <property type="match status" value="1"/>
</dbReference>
<dbReference type="InterPro" id="IPR035919">
    <property type="entry name" value="EAL_sf"/>
</dbReference>
<dbReference type="KEGG" id="amr:AM1_3935"/>
<dbReference type="Gene3D" id="2.60.200.20">
    <property type="match status" value="1"/>
</dbReference>
<dbReference type="SMART" id="SM00091">
    <property type="entry name" value="PAS"/>
    <property type="match status" value="2"/>
</dbReference>
<dbReference type="eggNOG" id="COG5001">
    <property type="taxonomic scope" value="Bacteria"/>
</dbReference>
<proteinExistence type="predicted"/>
<dbReference type="AlphaFoldDB" id="B0C8A1"/>
<dbReference type="PROSITE" id="PS50113">
    <property type="entry name" value="PAC"/>
    <property type="match status" value="1"/>
</dbReference>
<dbReference type="InterPro" id="IPR000014">
    <property type="entry name" value="PAS"/>
</dbReference>
<accession>B0C8A1</accession>
<organism evidence="6 7">
    <name type="scientific">Acaryochloris marina (strain MBIC 11017)</name>
    <dbReference type="NCBI Taxonomy" id="329726"/>
    <lineage>
        <taxon>Bacteria</taxon>
        <taxon>Bacillati</taxon>
        <taxon>Cyanobacteriota</taxon>
        <taxon>Cyanophyceae</taxon>
        <taxon>Acaryochloridales</taxon>
        <taxon>Acaryochloridaceae</taxon>
        <taxon>Acaryochloris</taxon>
    </lineage>
</organism>
<dbReference type="SMART" id="SM00267">
    <property type="entry name" value="GGDEF"/>
    <property type="match status" value="1"/>
</dbReference>
<dbReference type="RefSeq" id="WP_012164277.1">
    <property type="nucleotide sequence ID" value="NC_009925.1"/>
</dbReference>
<reference evidence="6 7" key="1">
    <citation type="journal article" date="2008" name="Proc. Natl. Acad. Sci. U.S.A.">
        <title>Niche adaptation and genome expansion in the chlorophyll d-producing cyanobacterium Acaryochloris marina.</title>
        <authorList>
            <person name="Swingley W.D."/>
            <person name="Chen M."/>
            <person name="Cheung P.C."/>
            <person name="Conrad A.L."/>
            <person name="Dejesa L.C."/>
            <person name="Hao J."/>
            <person name="Honchak B.M."/>
            <person name="Karbach L.E."/>
            <person name="Kurdoglu A."/>
            <person name="Lahiri S."/>
            <person name="Mastrian S.D."/>
            <person name="Miyashita H."/>
            <person name="Page L."/>
            <person name="Ramakrishna P."/>
            <person name="Satoh S."/>
            <person name="Sattley W.M."/>
            <person name="Shimada Y."/>
            <person name="Taylor H.L."/>
            <person name="Tomo T."/>
            <person name="Tsuchiya T."/>
            <person name="Wang Z.T."/>
            <person name="Raymond J."/>
            <person name="Mimuro M."/>
            <person name="Blankenship R.E."/>
            <person name="Touchman J.W."/>
        </authorList>
    </citation>
    <scope>NUCLEOTIDE SEQUENCE [LARGE SCALE GENOMIC DNA]</scope>
    <source>
        <strain evidence="7">MBIC 11017</strain>
    </source>
</reference>
<protein>
    <submittedName>
        <fullName evidence="6">Diguanylate cyclase/phosphodiesterase with PAS/PAC sensor</fullName>
    </submittedName>
</protein>
<dbReference type="HOGENOM" id="CLU_000445_70_20_3"/>
<dbReference type="SUPFAM" id="SSF49879">
    <property type="entry name" value="SMAD/FHA domain"/>
    <property type="match status" value="1"/>
</dbReference>
<dbReference type="NCBIfam" id="TIGR00229">
    <property type="entry name" value="sensory_box"/>
    <property type="match status" value="1"/>
</dbReference>
<name>B0C8A1_ACAM1</name>
<dbReference type="Gene3D" id="3.30.450.20">
    <property type="entry name" value="PAS domain"/>
    <property type="match status" value="1"/>
</dbReference>
<evidence type="ECO:0000313" key="6">
    <source>
        <dbReference type="EMBL" id="ABW28921.1"/>
    </source>
</evidence>
<dbReference type="InterPro" id="IPR043128">
    <property type="entry name" value="Rev_trsase/Diguanyl_cyclase"/>
</dbReference>
<dbReference type="PANTHER" id="PTHR44757">
    <property type="entry name" value="DIGUANYLATE CYCLASE DGCP"/>
    <property type="match status" value="1"/>
</dbReference>
<dbReference type="InterPro" id="IPR001633">
    <property type="entry name" value="EAL_dom"/>
</dbReference>
<feature type="domain" description="PAS" evidence="2">
    <location>
        <begin position="173"/>
        <end position="248"/>
    </location>
</feature>
<dbReference type="SUPFAM" id="SSF55785">
    <property type="entry name" value="PYP-like sensor domain (PAS domain)"/>
    <property type="match status" value="1"/>
</dbReference>
<dbReference type="InterPro" id="IPR001610">
    <property type="entry name" value="PAC"/>
</dbReference>
<dbReference type="Pfam" id="PF00498">
    <property type="entry name" value="FHA"/>
    <property type="match status" value="1"/>
</dbReference>
<dbReference type="InterPro" id="IPR052155">
    <property type="entry name" value="Biofilm_reg_signaling"/>
</dbReference>
<dbReference type="InterPro" id="IPR000253">
    <property type="entry name" value="FHA_dom"/>
</dbReference>
<dbReference type="SUPFAM" id="SSF141868">
    <property type="entry name" value="EAL domain-like"/>
    <property type="match status" value="1"/>
</dbReference>
<evidence type="ECO:0000259" key="5">
    <source>
        <dbReference type="PROSITE" id="PS50887"/>
    </source>
</evidence>
<dbReference type="CDD" id="cd00060">
    <property type="entry name" value="FHA"/>
    <property type="match status" value="1"/>
</dbReference>
<feature type="domain" description="GGDEF" evidence="5">
    <location>
        <begin position="336"/>
        <end position="469"/>
    </location>
</feature>
<sequence>MGNQIKQESGIFEAYELSTHELLEKVVCDANRAIFIIEAAIDAAKGPKVLYANDAYHQLVFNSEDEQPKYPHFLYDYLVPEDIDHLATIISNLPIQEEALANFAARTGQQQQLVPFHIVPLSDTNHCFQAVLLTQHIEPSSFSTQLSVSTPITAQTQKPKAGDHPERTHRDVPGHNLQSLIDSLPGIVFTCNSDLGWSRRSLSQGCLTLTGYAPEELLGTFNLTYNTLIDPDDLPQLTAAITTAIATQQVYTVEYRIRTKSGQLKWFLEQGNGIFDKQGQALGLEGFITDISKLKQAETQLRHDAFYDKLTGLPNRSLFMDRLEYCIKRVKRHPDQIFAVLFLDLDRFKVVNDSLGHAAGDQLLVEIAERLTACVRESDTLARLGGDEFTVLLEGIKDLSDALLVCGRIQQSLNCPFNLNGREVLITVSTGVALSTMGYDDPEQLLHNADAAMYRAKALGKAQWEVFTADMHSNASAQLQLEVDLRRAIERQEFQLHYQPIFHLETAAIVGFEALLRWHHPLRGLISPVEFIPVAEETGLILPISWWVLQEACRQLSRWQTQFPLEVPLFVSVNFSSKQFSEVGLIPQIEDILHTTGLAPQSLKLEITESAIMENAEATAAKLLEIKALGIQLGIDDFGTGYSSLSYLHRFPVDILKVDRSFVSAMDSHENLQIVHTITMLSQNLGMRAVAEGVETAEQAAQLRAMNCQYAQGYFFSKPIDASSMEHLLAHHYQSSPEDPSTLPLARLKLRVNAAYSYRPLVGKTSWTIGTSQSCDILLAEPNVASKHAMLQLMGTGNYYLVNLATHVGVVVNGQLITRPTLLQEGDRITIGTTTLTFESEDLSLGHLGISKSDKTVMMSQSIQFQGEIWQAALTSQGVSVTWQPAEQDVRQTLTQMQKMGYAIPDLLLMDKNLVLKELEDFCLWCSEHHPRLKLMFTNGEQPQVAPSEHQRVIDHGAVDLLPGFSEHNVLLNLVDTLTKINIVLQSIESQPLDRKGLIAGLMPLQNIVKQGVFQ</sequence>
<dbReference type="OrthoDB" id="442691at2"/>
<evidence type="ECO:0000259" key="3">
    <source>
        <dbReference type="PROSITE" id="PS50113"/>
    </source>
</evidence>
<dbReference type="InterPro" id="IPR013655">
    <property type="entry name" value="PAS_fold_3"/>
</dbReference>
<dbReference type="InterPro" id="IPR000160">
    <property type="entry name" value="GGDEF_dom"/>
</dbReference>
<evidence type="ECO:0000313" key="7">
    <source>
        <dbReference type="Proteomes" id="UP000000268"/>
    </source>
</evidence>
<dbReference type="SMART" id="SM00086">
    <property type="entry name" value="PAC"/>
    <property type="match status" value="1"/>
</dbReference>
<feature type="domain" description="EAL" evidence="4">
    <location>
        <begin position="478"/>
        <end position="733"/>
    </location>
</feature>
<dbReference type="PANTHER" id="PTHR44757:SF2">
    <property type="entry name" value="BIOFILM ARCHITECTURE MAINTENANCE PROTEIN MBAA"/>
    <property type="match status" value="1"/>
</dbReference>
<feature type="domain" description="PAC" evidence="3">
    <location>
        <begin position="251"/>
        <end position="303"/>
    </location>
</feature>
<dbReference type="PROSITE" id="PS50887">
    <property type="entry name" value="GGDEF"/>
    <property type="match status" value="1"/>
</dbReference>
<dbReference type="Gene3D" id="3.30.70.270">
    <property type="match status" value="1"/>
</dbReference>
<dbReference type="PROSITE" id="PS50006">
    <property type="entry name" value="FHA_DOMAIN"/>
    <property type="match status" value="1"/>
</dbReference>
<feature type="domain" description="FHA" evidence="1">
    <location>
        <begin position="767"/>
        <end position="817"/>
    </location>
</feature>
<keyword evidence="7" id="KW-1185">Reference proteome</keyword>
<dbReference type="PROSITE" id="PS50112">
    <property type="entry name" value="PAS"/>
    <property type="match status" value="1"/>
</dbReference>
<dbReference type="Pfam" id="PF00990">
    <property type="entry name" value="GGDEF"/>
    <property type="match status" value="1"/>
</dbReference>
<dbReference type="CDD" id="cd01948">
    <property type="entry name" value="EAL"/>
    <property type="match status" value="1"/>
</dbReference>
<evidence type="ECO:0000259" key="1">
    <source>
        <dbReference type="PROSITE" id="PS50006"/>
    </source>
</evidence>
<dbReference type="InterPro" id="IPR000700">
    <property type="entry name" value="PAS-assoc_C"/>
</dbReference>
<dbReference type="InterPro" id="IPR035965">
    <property type="entry name" value="PAS-like_dom_sf"/>
</dbReference>
<dbReference type="FunFam" id="3.30.70.270:FF:000001">
    <property type="entry name" value="Diguanylate cyclase domain protein"/>
    <property type="match status" value="1"/>
</dbReference>
<dbReference type="Pfam" id="PF08447">
    <property type="entry name" value="PAS_3"/>
    <property type="match status" value="1"/>
</dbReference>
<dbReference type="CDD" id="cd00130">
    <property type="entry name" value="PAS"/>
    <property type="match status" value="1"/>
</dbReference>
<dbReference type="STRING" id="329726.AM1_3935"/>
<gene>
    <name evidence="6" type="ordered locus">AM1_3935</name>
</gene>
<evidence type="ECO:0000259" key="4">
    <source>
        <dbReference type="PROSITE" id="PS50883"/>
    </source>
</evidence>
<dbReference type="InterPro" id="IPR029787">
    <property type="entry name" value="Nucleotide_cyclase"/>
</dbReference>
<dbReference type="EMBL" id="CP000828">
    <property type="protein sequence ID" value="ABW28921.1"/>
    <property type="molecule type" value="Genomic_DNA"/>
</dbReference>
<dbReference type="eggNOG" id="COG1716">
    <property type="taxonomic scope" value="Bacteria"/>
</dbReference>
<dbReference type="FunFam" id="3.20.20.450:FF:000001">
    <property type="entry name" value="Cyclic di-GMP phosphodiesterase yahA"/>
    <property type="match status" value="1"/>
</dbReference>
<dbReference type="Gene3D" id="3.20.20.450">
    <property type="entry name" value="EAL domain"/>
    <property type="match status" value="1"/>
</dbReference>
<evidence type="ECO:0000259" key="2">
    <source>
        <dbReference type="PROSITE" id="PS50112"/>
    </source>
</evidence>
<dbReference type="PROSITE" id="PS50883">
    <property type="entry name" value="EAL"/>
    <property type="match status" value="1"/>
</dbReference>
<dbReference type="Proteomes" id="UP000000268">
    <property type="component" value="Chromosome"/>
</dbReference>